<name>K2F6M9_9BACT</name>
<protein>
    <recommendedName>
        <fullName evidence="3">DUF304 domain-containing protein</fullName>
    </recommendedName>
</protein>
<dbReference type="PANTHER" id="PTHR37938:SF1">
    <property type="entry name" value="BLL0215 PROTEIN"/>
    <property type="match status" value="1"/>
</dbReference>
<accession>K2F6M9</accession>
<gene>
    <name evidence="2" type="ORF">ACD_4C00171G0005</name>
</gene>
<feature type="transmembrane region" description="Helical" evidence="1">
    <location>
        <begin position="28"/>
        <end position="54"/>
    </location>
</feature>
<dbReference type="EMBL" id="AMFJ01000687">
    <property type="protein sequence ID" value="EKE26741.1"/>
    <property type="molecule type" value="Genomic_DNA"/>
</dbReference>
<evidence type="ECO:0000313" key="2">
    <source>
        <dbReference type="EMBL" id="EKE26741.1"/>
    </source>
</evidence>
<comment type="caution">
    <text evidence="2">The sequence shown here is derived from an EMBL/GenBank/DDBJ whole genome shotgun (WGS) entry which is preliminary data.</text>
</comment>
<dbReference type="AlphaFoldDB" id="K2F6M9"/>
<organism evidence="2">
    <name type="scientific">uncultured bacterium</name>
    <name type="common">gcode 4</name>
    <dbReference type="NCBI Taxonomy" id="1234023"/>
    <lineage>
        <taxon>Bacteria</taxon>
        <taxon>environmental samples</taxon>
    </lineage>
</organism>
<reference evidence="2" key="1">
    <citation type="journal article" date="2012" name="Science">
        <title>Fermentation, hydrogen, and sulfur metabolism in multiple uncultivated bacterial phyla.</title>
        <authorList>
            <person name="Wrighton K.C."/>
            <person name="Thomas B.C."/>
            <person name="Sharon I."/>
            <person name="Miller C.S."/>
            <person name="Castelle C.J."/>
            <person name="VerBerkmoes N.C."/>
            <person name="Wilkins M.J."/>
            <person name="Hettich R.L."/>
            <person name="Lipton M.S."/>
            <person name="Williams K.H."/>
            <person name="Long P.E."/>
            <person name="Banfield J.F."/>
        </authorList>
    </citation>
    <scope>NUCLEOTIDE SEQUENCE [LARGE SCALE GENOMIC DNA]</scope>
</reference>
<evidence type="ECO:0008006" key="3">
    <source>
        <dbReference type="Google" id="ProtNLM"/>
    </source>
</evidence>
<keyword evidence="1" id="KW-0812">Transmembrane</keyword>
<proteinExistence type="predicted"/>
<dbReference type="PANTHER" id="PTHR37938">
    <property type="entry name" value="BLL0215 PROTEIN"/>
    <property type="match status" value="1"/>
</dbReference>
<keyword evidence="1" id="KW-0472">Membrane</keyword>
<feature type="transmembrane region" description="Helical" evidence="1">
    <location>
        <begin position="60"/>
        <end position="80"/>
    </location>
</feature>
<keyword evidence="1" id="KW-1133">Transmembrane helix</keyword>
<evidence type="ECO:0000256" key="1">
    <source>
        <dbReference type="SAM" id="Phobius"/>
    </source>
</evidence>
<sequence>MSNHSFHLYDLKNWENIKLILKRHWITLMYTAMHFLFLILSVSLILAFESIIFYLIPENLLNVFLVIYISIFSLFIYIGWMKYELDLFIITNERIVWIEQKWFLDRNISECSLKDVQEVNARTKWLFSNILDYWLVTIHTASEKSEFEMDFLPIPFENQRKITNVINEYKMMWKKVTEQ</sequence>